<dbReference type="SUPFAM" id="SSF53448">
    <property type="entry name" value="Nucleotide-diphospho-sugar transferases"/>
    <property type="match status" value="1"/>
</dbReference>
<dbReference type="InterPro" id="IPR056764">
    <property type="entry name" value="LbH_EIF2B3/5"/>
</dbReference>
<dbReference type="InterPro" id="IPR003307">
    <property type="entry name" value="W2_domain"/>
</dbReference>
<feature type="region of interest" description="Disordered" evidence="7">
    <location>
        <begin position="591"/>
        <end position="623"/>
    </location>
</feature>
<feature type="region of interest" description="Disordered" evidence="7">
    <location>
        <begin position="458"/>
        <end position="496"/>
    </location>
</feature>
<feature type="compositionally biased region" description="Acidic residues" evidence="7">
    <location>
        <begin position="784"/>
        <end position="813"/>
    </location>
</feature>
<comment type="subunit">
    <text evidence="6">Component of the translation initiation factor 2B (eIF2B) complex which is a heterodecamer of two sets of five different subunits: alpha, beta, gamma, delta and epsilon. Subunits alpha, beta and delta comprise a regulatory subcomplex and subunits epsilon and gamma comprise a catalytic subcomplex. Within the complex, the hexameric regulatory complex resides at the center, with the two heterodimeric catalytic subcomplexes bound on opposite sides.</text>
</comment>
<feature type="domain" description="W2" evidence="8">
    <location>
        <begin position="621"/>
        <end position="792"/>
    </location>
</feature>
<feature type="compositionally biased region" description="Low complexity" evidence="7">
    <location>
        <begin position="485"/>
        <end position="496"/>
    </location>
</feature>
<dbReference type="AlphaFoldDB" id="A0A9W8LKT1"/>
<dbReference type="Pfam" id="PF25084">
    <property type="entry name" value="LbH_EIF2B"/>
    <property type="match status" value="1"/>
</dbReference>
<dbReference type="InterPro" id="IPR016024">
    <property type="entry name" value="ARM-type_fold"/>
</dbReference>
<feature type="region of interest" description="Disordered" evidence="7">
    <location>
        <begin position="781"/>
        <end position="813"/>
    </location>
</feature>
<dbReference type="PANTHER" id="PTHR45887">
    <property type="entry name" value="TRANSLATION INITIATION FACTOR EIF-2B SUBUNIT EPSILON"/>
    <property type="match status" value="1"/>
</dbReference>
<evidence type="ECO:0000256" key="7">
    <source>
        <dbReference type="SAM" id="MobiDB-lite"/>
    </source>
</evidence>
<feature type="compositionally biased region" description="Acidic residues" evidence="7">
    <location>
        <begin position="467"/>
        <end position="484"/>
    </location>
</feature>
<protein>
    <recommendedName>
        <fullName evidence="4">Translation initiation factor eIF2B subunit epsilon</fullName>
    </recommendedName>
    <alternativeName>
        <fullName evidence="5">eIF2B GDP-GTP exchange factor subunit epsilon</fullName>
    </alternativeName>
</protein>
<dbReference type="GO" id="GO:0005085">
    <property type="term" value="F:guanyl-nucleotide exchange factor activity"/>
    <property type="evidence" value="ECO:0007669"/>
    <property type="project" value="InterPro"/>
</dbReference>
<gene>
    <name evidence="9" type="primary">GCD6</name>
    <name evidence="9" type="ORF">H4R18_001823</name>
</gene>
<dbReference type="Gene3D" id="1.25.40.180">
    <property type="match status" value="1"/>
</dbReference>
<dbReference type="OrthoDB" id="424572at2759"/>
<accession>A0A9W8LKT1</accession>
<comment type="subcellular location">
    <subcellularLocation>
        <location evidence="1">Cytoplasm</location>
        <location evidence="1">Cytosol</location>
    </subcellularLocation>
</comment>
<dbReference type="EMBL" id="JANBUL010000052">
    <property type="protein sequence ID" value="KAJ2783222.1"/>
    <property type="molecule type" value="Genomic_DNA"/>
</dbReference>
<evidence type="ECO:0000313" key="9">
    <source>
        <dbReference type="EMBL" id="KAJ2783222.1"/>
    </source>
</evidence>
<name>A0A9W8LKT1_9FUNG</name>
<evidence type="ECO:0000256" key="6">
    <source>
        <dbReference type="ARBA" id="ARBA00046432"/>
    </source>
</evidence>
<keyword evidence="9" id="KW-0648">Protein biosynthesis</keyword>
<dbReference type="Proteomes" id="UP001140217">
    <property type="component" value="Unassembled WGS sequence"/>
</dbReference>
<dbReference type="GO" id="GO:0003743">
    <property type="term" value="F:translation initiation factor activity"/>
    <property type="evidence" value="ECO:0007669"/>
    <property type="project" value="UniProtKB-KW"/>
</dbReference>
<organism evidence="9 10">
    <name type="scientific">Coemansia javaensis</name>
    <dbReference type="NCBI Taxonomy" id="2761396"/>
    <lineage>
        <taxon>Eukaryota</taxon>
        <taxon>Fungi</taxon>
        <taxon>Fungi incertae sedis</taxon>
        <taxon>Zoopagomycota</taxon>
        <taxon>Kickxellomycotina</taxon>
        <taxon>Kickxellomycetes</taxon>
        <taxon>Kickxellales</taxon>
        <taxon>Kickxellaceae</taxon>
        <taxon>Coemansia</taxon>
    </lineage>
</organism>
<dbReference type="InterPro" id="IPR005835">
    <property type="entry name" value="NTP_transferase_dom"/>
</dbReference>
<evidence type="ECO:0000259" key="8">
    <source>
        <dbReference type="PROSITE" id="PS51363"/>
    </source>
</evidence>
<sequence>MDAGRKNSGLDGKEEELKAVVLADLFREHFQPLTLGMPYCLLPLCNVPMIEYTLDFLAQAGVEETIVVCTEHADALVAYIKRSRWAPGHASMRVVVRAYQNASTVGDALRTIDSASTVPSDFILCTGMVVSNVNLAQLVAAHLASRKQDPNHIMTMVLQEMAPAHRRRDKSDESVYFIEPGTGKLLALSSHHSVPRARSITVSRAAISKHPEVELRADLTDTNVYVCSLGVLALFTENFDYHSMRRHFISGILDSDIQALQAHAIYAHVLDGASSLPPGGPAAGPLPADNLLSVPRGGYVATVTDTAAYDAISRDVVGRWAYPLCPDNGPCQAAVYSYTRGAVYKAPSVRLDRESHVKHHAILGPRSHVASHARVSDSVLGAGCVIGKRSTIRGSYLLDGVRVGCDSVVERAILGARVTVLDNVVIERGCIIGDDVAVGPNVRIPAFTRLARRKRHRGAGGFGVSSDESDDFDSDGDSNSDSDSDGSASVRSGSAGRTGAAAAATASAAAGHLSPGMDSGSQELFDRQALGAEGVGYVWSESPLGPGAAGSADSASDSDEDGSSCGGGGGGGGDADYIVHQLRQLHTIGSTLDDMDQGNSEHEYEYPDDADSDQEVAAPALSSHEEYERELYLTIKRACDENLPISEVGLEVNSLRMSYKKDVEAVRASVVQAILRLIDLDSLRDSAKAVLEKWGSVIAVHIGDGREQLDLLDIFERYCALEDGIEDAARSRLFVRIVFISYQLDILEDVAIVAWYGRAQKKASTEVSPDLLRVLEPIVNNLNESDDDDDDDSDEDYSGEDDSGEDSSEGTSD</sequence>
<dbReference type="CDD" id="cd11558">
    <property type="entry name" value="W2_eIF2B_epsilon"/>
    <property type="match status" value="1"/>
</dbReference>
<dbReference type="GO" id="GO:0005851">
    <property type="term" value="C:eukaryotic translation initiation factor 2B complex"/>
    <property type="evidence" value="ECO:0007669"/>
    <property type="project" value="TreeGrafter"/>
</dbReference>
<keyword evidence="3" id="KW-0963">Cytoplasm</keyword>
<evidence type="ECO:0000256" key="2">
    <source>
        <dbReference type="ARBA" id="ARBA00007878"/>
    </source>
</evidence>
<dbReference type="InterPro" id="IPR029044">
    <property type="entry name" value="Nucleotide-diphossugar_trans"/>
</dbReference>
<reference evidence="9" key="1">
    <citation type="submission" date="2022-07" db="EMBL/GenBank/DDBJ databases">
        <title>Phylogenomic reconstructions and comparative analyses of Kickxellomycotina fungi.</title>
        <authorList>
            <person name="Reynolds N.K."/>
            <person name="Stajich J.E."/>
            <person name="Barry K."/>
            <person name="Grigoriev I.V."/>
            <person name="Crous P."/>
            <person name="Smith M.E."/>
        </authorList>
    </citation>
    <scope>NUCLEOTIDE SEQUENCE</scope>
    <source>
        <strain evidence="9">NBRC 105414</strain>
    </source>
</reference>
<keyword evidence="9" id="KW-0396">Initiation factor</keyword>
<evidence type="ECO:0000313" key="10">
    <source>
        <dbReference type="Proteomes" id="UP001140217"/>
    </source>
</evidence>
<dbReference type="SMART" id="SM00515">
    <property type="entry name" value="eIF5C"/>
    <property type="match status" value="1"/>
</dbReference>
<proteinExistence type="inferred from homology"/>
<dbReference type="InterPro" id="IPR044123">
    <property type="entry name" value="W2_eIF2B_epsilon"/>
</dbReference>
<dbReference type="Pfam" id="PF00483">
    <property type="entry name" value="NTP_transferase"/>
    <property type="match status" value="1"/>
</dbReference>
<dbReference type="GO" id="GO:0031369">
    <property type="term" value="F:translation initiation factor binding"/>
    <property type="evidence" value="ECO:0007669"/>
    <property type="project" value="InterPro"/>
</dbReference>
<comment type="caution">
    <text evidence="9">The sequence shown here is derived from an EMBL/GenBank/DDBJ whole genome shotgun (WGS) entry which is preliminary data.</text>
</comment>
<evidence type="ECO:0000256" key="1">
    <source>
        <dbReference type="ARBA" id="ARBA00004514"/>
    </source>
</evidence>
<evidence type="ECO:0000256" key="3">
    <source>
        <dbReference type="ARBA" id="ARBA00022490"/>
    </source>
</evidence>
<keyword evidence="10" id="KW-1185">Reference proteome</keyword>
<feature type="compositionally biased region" description="Low complexity" evidence="7">
    <location>
        <begin position="545"/>
        <end position="555"/>
    </location>
</feature>
<dbReference type="Pfam" id="PF02020">
    <property type="entry name" value="W2"/>
    <property type="match status" value="1"/>
</dbReference>
<dbReference type="Gene3D" id="3.90.550.10">
    <property type="entry name" value="Spore Coat Polysaccharide Biosynthesis Protein SpsA, Chain A"/>
    <property type="match status" value="1"/>
</dbReference>
<evidence type="ECO:0000256" key="4">
    <source>
        <dbReference type="ARBA" id="ARBA00044144"/>
    </source>
</evidence>
<dbReference type="Gene3D" id="2.160.10.10">
    <property type="entry name" value="Hexapeptide repeat proteins"/>
    <property type="match status" value="1"/>
</dbReference>
<dbReference type="PANTHER" id="PTHR45887:SF1">
    <property type="entry name" value="TRANSLATION INITIATION FACTOR EIF-2B SUBUNIT EPSILON"/>
    <property type="match status" value="1"/>
</dbReference>
<comment type="similarity">
    <text evidence="2">Belongs to the eIF-2B gamma/epsilon subunits family.</text>
</comment>
<evidence type="ECO:0000256" key="5">
    <source>
        <dbReference type="ARBA" id="ARBA00044345"/>
    </source>
</evidence>
<feature type="region of interest" description="Disordered" evidence="7">
    <location>
        <begin position="545"/>
        <end position="572"/>
    </location>
</feature>
<dbReference type="InterPro" id="IPR051956">
    <property type="entry name" value="eIF2B_epsilon"/>
</dbReference>
<dbReference type="SUPFAM" id="SSF48371">
    <property type="entry name" value="ARM repeat"/>
    <property type="match status" value="1"/>
</dbReference>
<dbReference type="PROSITE" id="PS51363">
    <property type="entry name" value="W2"/>
    <property type="match status" value="1"/>
</dbReference>